<dbReference type="GO" id="GO:0004364">
    <property type="term" value="F:glutathione transferase activity"/>
    <property type="evidence" value="ECO:0007669"/>
    <property type="project" value="TreeGrafter"/>
</dbReference>
<organism evidence="3 4">
    <name type="scientific">Luteimonas terrae</name>
    <dbReference type="NCBI Taxonomy" id="1530191"/>
    <lineage>
        <taxon>Bacteria</taxon>
        <taxon>Pseudomonadati</taxon>
        <taxon>Pseudomonadota</taxon>
        <taxon>Gammaproteobacteria</taxon>
        <taxon>Lysobacterales</taxon>
        <taxon>Lysobacteraceae</taxon>
        <taxon>Luteimonas</taxon>
    </lineage>
</organism>
<dbReference type="AlphaFoldDB" id="A0A4R5UFA4"/>
<evidence type="ECO:0000313" key="4">
    <source>
        <dbReference type="Proteomes" id="UP000295543"/>
    </source>
</evidence>
<feature type="domain" description="GST N-terminal" evidence="1">
    <location>
        <begin position="1"/>
        <end position="85"/>
    </location>
</feature>
<name>A0A4R5UFA4_9GAMM</name>
<dbReference type="InterPro" id="IPR004046">
    <property type="entry name" value="GST_C"/>
</dbReference>
<dbReference type="GO" id="GO:0006749">
    <property type="term" value="P:glutathione metabolic process"/>
    <property type="evidence" value="ECO:0007669"/>
    <property type="project" value="TreeGrafter"/>
</dbReference>
<dbReference type="InterPro" id="IPR050213">
    <property type="entry name" value="GST_superfamily"/>
</dbReference>
<dbReference type="Pfam" id="PF14497">
    <property type="entry name" value="GST_C_3"/>
    <property type="match status" value="1"/>
</dbReference>
<feature type="domain" description="GST C-terminal" evidence="2">
    <location>
        <begin position="87"/>
        <end position="232"/>
    </location>
</feature>
<dbReference type="Proteomes" id="UP000295543">
    <property type="component" value="Unassembled WGS sequence"/>
</dbReference>
<dbReference type="SUPFAM" id="SSF52833">
    <property type="entry name" value="Thioredoxin-like"/>
    <property type="match status" value="1"/>
</dbReference>
<dbReference type="RefSeq" id="WP_133393311.1">
    <property type="nucleotide sequence ID" value="NZ_SMTG01000002.1"/>
</dbReference>
<dbReference type="CDD" id="cd03039">
    <property type="entry name" value="GST_N_Sigma_like"/>
    <property type="match status" value="1"/>
</dbReference>
<sequence>MHYQLYYWTGIQGRGEFVRLALEDAGADYADVARDHGDEVLQPFLDGAEAGARPFAPPFLKAGRLVIAQVANILHFLGPQLGLVPEAESRRLEALQLQLTIADLVTEIHDSHHPIASAAYYEDQKAAARQRAADLRRNRLPKFLGHFEQVLAQAGGLHALRSHSYVDLSLFQIVRGLDYAYPKAMDALAPKIPHLRALEARIAERPNIAAYLASERRLAFNTQGIFRHYPELDGGIED</sequence>
<reference evidence="3 4" key="1">
    <citation type="submission" date="2019-03" db="EMBL/GenBank/DDBJ databases">
        <title>Luteimonas zhaokaii sp.nov., isolated from the rectal contents of Plateau pika in Yushu, Qinghai Province, China.</title>
        <authorList>
            <person name="Zhang G."/>
        </authorList>
    </citation>
    <scope>NUCLEOTIDE SEQUENCE [LARGE SCALE GENOMIC DNA]</scope>
    <source>
        <strain evidence="3 4">THG-MD21</strain>
    </source>
</reference>
<dbReference type="FunFam" id="1.20.1050.10:FF:000051">
    <property type="entry name" value="Glutathione S-transferase"/>
    <property type="match status" value="1"/>
</dbReference>
<evidence type="ECO:0000313" key="3">
    <source>
        <dbReference type="EMBL" id="TDK33916.1"/>
    </source>
</evidence>
<gene>
    <name evidence="3" type="ORF">E2F49_08020</name>
</gene>
<dbReference type="InterPro" id="IPR004045">
    <property type="entry name" value="Glutathione_S-Trfase_N"/>
</dbReference>
<comment type="caution">
    <text evidence="3">The sequence shown here is derived from an EMBL/GenBank/DDBJ whole genome shotgun (WGS) entry which is preliminary data.</text>
</comment>
<dbReference type="PROSITE" id="PS50405">
    <property type="entry name" value="GST_CTER"/>
    <property type="match status" value="1"/>
</dbReference>
<dbReference type="InterPro" id="IPR036249">
    <property type="entry name" value="Thioredoxin-like_sf"/>
</dbReference>
<dbReference type="SUPFAM" id="SSF47616">
    <property type="entry name" value="GST C-terminal domain-like"/>
    <property type="match status" value="1"/>
</dbReference>
<dbReference type="InterPro" id="IPR010987">
    <property type="entry name" value="Glutathione-S-Trfase_C-like"/>
</dbReference>
<protein>
    <submittedName>
        <fullName evidence="3">Glutathione S-transferase</fullName>
    </submittedName>
</protein>
<dbReference type="Gene3D" id="1.20.1050.10">
    <property type="match status" value="1"/>
</dbReference>
<proteinExistence type="predicted"/>
<dbReference type="EMBL" id="SMTG01000002">
    <property type="protein sequence ID" value="TDK33916.1"/>
    <property type="molecule type" value="Genomic_DNA"/>
</dbReference>
<accession>A0A4R5UFA4</accession>
<dbReference type="InterPro" id="IPR036282">
    <property type="entry name" value="Glutathione-S-Trfase_C_sf"/>
</dbReference>
<dbReference type="Gene3D" id="3.40.30.10">
    <property type="entry name" value="Glutaredoxin"/>
    <property type="match status" value="1"/>
</dbReference>
<dbReference type="OrthoDB" id="6043394at2"/>
<evidence type="ECO:0000259" key="2">
    <source>
        <dbReference type="PROSITE" id="PS50405"/>
    </source>
</evidence>
<dbReference type="PANTHER" id="PTHR11571">
    <property type="entry name" value="GLUTATHIONE S-TRANSFERASE"/>
    <property type="match status" value="1"/>
</dbReference>
<keyword evidence="3" id="KW-0808">Transferase</keyword>
<evidence type="ECO:0000259" key="1">
    <source>
        <dbReference type="PROSITE" id="PS50404"/>
    </source>
</evidence>
<dbReference type="PROSITE" id="PS50404">
    <property type="entry name" value="GST_NTER"/>
    <property type="match status" value="1"/>
</dbReference>
<dbReference type="PANTHER" id="PTHR11571:SF263">
    <property type="entry name" value="GLUTATHIONE S-TRANSFERASE"/>
    <property type="match status" value="1"/>
</dbReference>
<keyword evidence="4" id="KW-1185">Reference proteome</keyword>
<dbReference type="CDD" id="cd03192">
    <property type="entry name" value="GST_C_Sigma_like"/>
    <property type="match status" value="1"/>
</dbReference>